<dbReference type="Proteomes" id="UP001140502">
    <property type="component" value="Unassembled WGS sequence"/>
</dbReference>
<keyword evidence="2" id="KW-1185">Reference proteome</keyword>
<proteinExistence type="predicted"/>
<dbReference type="Gene3D" id="3.40.50.150">
    <property type="entry name" value="Vaccinia Virus protein VP39"/>
    <property type="match status" value="1"/>
</dbReference>
<evidence type="ECO:0000313" key="2">
    <source>
        <dbReference type="Proteomes" id="UP001140502"/>
    </source>
</evidence>
<evidence type="ECO:0000313" key="1">
    <source>
        <dbReference type="EMBL" id="KAJ4316484.1"/>
    </source>
</evidence>
<dbReference type="AlphaFoldDB" id="A0A9W9BMW8"/>
<dbReference type="OrthoDB" id="2013972at2759"/>
<protein>
    <recommendedName>
        <fullName evidence="3">Methyltransferase</fullName>
    </recommendedName>
</protein>
<evidence type="ECO:0008006" key="3">
    <source>
        <dbReference type="Google" id="ProtNLM"/>
    </source>
</evidence>
<gene>
    <name evidence="1" type="ORF">N0V84_007840</name>
</gene>
<comment type="caution">
    <text evidence="1">The sequence shown here is derived from an EMBL/GenBank/DDBJ whole genome shotgun (WGS) entry which is preliminary data.</text>
</comment>
<dbReference type="SUPFAM" id="SSF53335">
    <property type="entry name" value="S-adenosyl-L-methionine-dependent methyltransferases"/>
    <property type="match status" value="1"/>
</dbReference>
<sequence>MYAWTRFRVDEQMIKGYVTMQVEIYIKRSCANQDEGMRSIDKSMVMNHFRRQSAGQEAFSMSAQALGIGQFICTDLVPIPSLYSARNVTLYVEDANESDWGRQERFDLIHFRNMDGGIKDWEAAFKWAFNCQRAGGFLRLEQLVFYPPPDDPGPNSIWHALQQALDCIQAQKGLSFALQDAQGAQEKLEGSGYDIISNRTRPFHILPGMYVHDSCDLLWAIIELVKGVLVRGWELQPEVADKESLLSRLEVEFARGLEVKV</sequence>
<dbReference type="InterPro" id="IPR029063">
    <property type="entry name" value="SAM-dependent_MTases_sf"/>
</dbReference>
<accession>A0A9W9BMW8</accession>
<name>A0A9W9BMW8_9HYPO</name>
<dbReference type="EMBL" id="JAPEUR010000180">
    <property type="protein sequence ID" value="KAJ4316484.1"/>
    <property type="molecule type" value="Genomic_DNA"/>
</dbReference>
<organism evidence="1 2">
    <name type="scientific">Fusarium piperis</name>
    <dbReference type="NCBI Taxonomy" id="1435070"/>
    <lineage>
        <taxon>Eukaryota</taxon>
        <taxon>Fungi</taxon>
        <taxon>Dikarya</taxon>
        <taxon>Ascomycota</taxon>
        <taxon>Pezizomycotina</taxon>
        <taxon>Sordariomycetes</taxon>
        <taxon>Hypocreomycetidae</taxon>
        <taxon>Hypocreales</taxon>
        <taxon>Nectriaceae</taxon>
        <taxon>Fusarium</taxon>
        <taxon>Fusarium solani species complex</taxon>
    </lineage>
</organism>
<reference evidence="1" key="1">
    <citation type="submission" date="2022-10" db="EMBL/GenBank/DDBJ databases">
        <title>Tapping the CABI collections for fungal endophytes: first genome assemblies for Collariella, Neodidymelliopsis, Ascochyta clinopodiicola, Didymella pomorum, Didymosphaeria variabile, Neocosmospora piperis and Neocucurbitaria cava.</title>
        <authorList>
            <person name="Hill R."/>
        </authorList>
    </citation>
    <scope>NUCLEOTIDE SEQUENCE</scope>
    <source>
        <strain evidence="1">IMI 366586</strain>
    </source>
</reference>